<dbReference type="PANTHER" id="PTHR24282:SF270">
    <property type="entry name" value="CYTOCHROME P450 CYP749A22-LIKE"/>
    <property type="match status" value="1"/>
</dbReference>
<dbReference type="PANTHER" id="PTHR24282">
    <property type="entry name" value="CYTOCHROME P450 FAMILY MEMBER"/>
    <property type="match status" value="1"/>
</dbReference>
<protein>
    <recommendedName>
        <fullName evidence="14">Cytochrome P450</fullName>
    </recommendedName>
</protein>
<keyword evidence="13" id="KW-1185">Reference proteome</keyword>
<evidence type="ECO:0000256" key="6">
    <source>
        <dbReference type="ARBA" id="ARBA00022989"/>
    </source>
</evidence>
<organism evidence="12 13">
    <name type="scientific">Datura stramonium</name>
    <name type="common">Jimsonweed</name>
    <name type="synonym">Common thornapple</name>
    <dbReference type="NCBI Taxonomy" id="4076"/>
    <lineage>
        <taxon>Eukaryota</taxon>
        <taxon>Viridiplantae</taxon>
        <taxon>Streptophyta</taxon>
        <taxon>Embryophyta</taxon>
        <taxon>Tracheophyta</taxon>
        <taxon>Spermatophyta</taxon>
        <taxon>Magnoliopsida</taxon>
        <taxon>eudicotyledons</taxon>
        <taxon>Gunneridae</taxon>
        <taxon>Pentapetalae</taxon>
        <taxon>asterids</taxon>
        <taxon>lamiids</taxon>
        <taxon>Solanales</taxon>
        <taxon>Solanaceae</taxon>
        <taxon>Solanoideae</taxon>
        <taxon>Datureae</taxon>
        <taxon>Datura</taxon>
    </lineage>
</organism>
<reference evidence="12 13" key="1">
    <citation type="journal article" date="2021" name="BMC Genomics">
        <title>Datura genome reveals duplications of psychoactive alkaloid biosynthetic genes and high mutation rate following tissue culture.</title>
        <authorList>
            <person name="Rajewski A."/>
            <person name="Carter-House D."/>
            <person name="Stajich J."/>
            <person name="Litt A."/>
        </authorList>
    </citation>
    <scope>NUCLEOTIDE SEQUENCE [LARGE SCALE GENOMIC DNA]</scope>
    <source>
        <strain evidence="12">AR-01</strain>
    </source>
</reference>
<keyword evidence="5 11" id="KW-0479">Metal-binding</keyword>
<keyword evidence="7 11" id="KW-0560">Oxidoreductase</keyword>
<accession>A0ABS8RJ52</accession>
<keyword evidence="8 11" id="KW-0408">Iron</keyword>
<evidence type="ECO:0000256" key="8">
    <source>
        <dbReference type="ARBA" id="ARBA00023004"/>
    </source>
</evidence>
<dbReference type="EMBL" id="JACEIK010000017">
    <property type="protein sequence ID" value="MCD7446639.1"/>
    <property type="molecule type" value="Genomic_DNA"/>
</dbReference>
<name>A0ABS8RJ52_DATST</name>
<dbReference type="InterPro" id="IPR050665">
    <property type="entry name" value="Cytochrome_P450_Monooxygen"/>
</dbReference>
<dbReference type="InterPro" id="IPR017972">
    <property type="entry name" value="Cyt_P450_CS"/>
</dbReference>
<evidence type="ECO:0000256" key="9">
    <source>
        <dbReference type="ARBA" id="ARBA00023033"/>
    </source>
</evidence>
<evidence type="ECO:0000256" key="1">
    <source>
        <dbReference type="ARBA" id="ARBA00004370"/>
    </source>
</evidence>
<evidence type="ECO:0000256" key="4">
    <source>
        <dbReference type="ARBA" id="ARBA00022692"/>
    </source>
</evidence>
<evidence type="ECO:0000313" key="13">
    <source>
        <dbReference type="Proteomes" id="UP000823775"/>
    </source>
</evidence>
<keyword evidence="4" id="KW-0812">Transmembrane</keyword>
<keyword evidence="3 11" id="KW-0349">Heme</keyword>
<evidence type="ECO:0000313" key="12">
    <source>
        <dbReference type="EMBL" id="MCD7446639.1"/>
    </source>
</evidence>
<gene>
    <name evidence="12" type="ORF">HAX54_012125</name>
</gene>
<evidence type="ECO:0000256" key="11">
    <source>
        <dbReference type="RuleBase" id="RU000461"/>
    </source>
</evidence>
<dbReference type="PROSITE" id="PS00086">
    <property type="entry name" value="CYTOCHROME_P450"/>
    <property type="match status" value="1"/>
</dbReference>
<comment type="caution">
    <text evidence="12">The sequence shown here is derived from an EMBL/GenBank/DDBJ whole genome shotgun (WGS) entry which is preliminary data.</text>
</comment>
<dbReference type="InterPro" id="IPR036396">
    <property type="entry name" value="Cyt_P450_sf"/>
</dbReference>
<dbReference type="Proteomes" id="UP000823775">
    <property type="component" value="Unassembled WGS sequence"/>
</dbReference>
<evidence type="ECO:0000256" key="3">
    <source>
        <dbReference type="ARBA" id="ARBA00022617"/>
    </source>
</evidence>
<dbReference type="PRINTS" id="PR00463">
    <property type="entry name" value="EP450I"/>
</dbReference>
<keyword evidence="10" id="KW-0472">Membrane</keyword>
<keyword evidence="6" id="KW-1133">Transmembrane helix</keyword>
<evidence type="ECO:0000256" key="2">
    <source>
        <dbReference type="ARBA" id="ARBA00010617"/>
    </source>
</evidence>
<dbReference type="PRINTS" id="PR00385">
    <property type="entry name" value="P450"/>
</dbReference>
<keyword evidence="9 11" id="KW-0503">Monooxygenase</keyword>
<comment type="subcellular location">
    <subcellularLocation>
        <location evidence="1">Membrane</location>
    </subcellularLocation>
</comment>
<evidence type="ECO:0000256" key="10">
    <source>
        <dbReference type="ARBA" id="ARBA00023136"/>
    </source>
</evidence>
<evidence type="ECO:0000256" key="5">
    <source>
        <dbReference type="ARBA" id="ARBA00022723"/>
    </source>
</evidence>
<dbReference type="InterPro" id="IPR002401">
    <property type="entry name" value="Cyt_P450_E_grp-I"/>
</dbReference>
<evidence type="ECO:0008006" key="14">
    <source>
        <dbReference type="Google" id="ProtNLM"/>
    </source>
</evidence>
<dbReference type="Gene3D" id="1.10.630.10">
    <property type="entry name" value="Cytochrome P450"/>
    <property type="match status" value="1"/>
</dbReference>
<evidence type="ECO:0000256" key="7">
    <source>
        <dbReference type="ARBA" id="ARBA00023002"/>
    </source>
</evidence>
<comment type="similarity">
    <text evidence="2 11">Belongs to the cytochrome P450 family.</text>
</comment>
<dbReference type="SUPFAM" id="SSF48264">
    <property type="entry name" value="Cytochrome P450"/>
    <property type="match status" value="1"/>
</dbReference>
<dbReference type="Pfam" id="PF00067">
    <property type="entry name" value="p450"/>
    <property type="match status" value="1"/>
</dbReference>
<proteinExistence type="inferred from homology"/>
<dbReference type="InterPro" id="IPR001128">
    <property type="entry name" value="Cyt_P450"/>
</dbReference>
<sequence length="511" mass="58954">MIVAIIFSVLLIGTLILARFLYKSWLYPIFLQYSMNSQGIKGPPYKFRDGNNREIGEMVMRCNSAPLDVSSHDIFPRLQPHFQAWIKLYGSTFLYWMNTKPQLVVADVELIKEIFTNKEGTFGKAKFQGLLKKFVGDGSVFQEGKKWLKLRKVADHVFHAQSLKEMFPAMVGRVETMLKTWKSNESKEIEVYEEFKLLSLEIISKSIFGSDHKTGKHIFDVLDKIAYISHLSYGKIRNPIIDKIFRSPEEMQAEKILEELFESFIQIIKQREEKLKAGQAHNFGDDFLGSLLEGHHNAHDEKARISLDEIVEECKTFYFAGHKTVTSLLTWSLYLLAIHTDWQEKAREEVLEYLGRENPTTENISRLKIVGMIINETLRLYPSFTVLQREVTKKTTLGKLKIPAGTEVIIPTLAVHHNREVWGEDAHLFKPERFVEGVSKATRDQVMAFLSFGYGLRKCVGFNFATMEVKIALSMILQRYRLTVSPNYTHCPISIFSLRPRDGTQIMFHPL</sequence>